<dbReference type="Proteomes" id="UP001159427">
    <property type="component" value="Unassembled WGS sequence"/>
</dbReference>
<organism evidence="2 3">
    <name type="scientific">Porites evermanni</name>
    <dbReference type="NCBI Taxonomy" id="104178"/>
    <lineage>
        <taxon>Eukaryota</taxon>
        <taxon>Metazoa</taxon>
        <taxon>Cnidaria</taxon>
        <taxon>Anthozoa</taxon>
        <taxon>Hexacorallia</taxon>
        <taxon>Scleractinia</taxon>
        <taxon>Fungiina</taxon>
        <taxon>Poritidae</taxon>
        <taxon>Porites</taxon>
    </lineage>
</organism>
<name>A0ABN8LG88_9CNID</name>
<keyword evidence="3" id="KW-1185">Reference proteome</keyword>
<sequence>MAKLVSFTEDFECITVFSLLLGNGKHFPFLHFRRTEVIPLDYTGYRNFHRHNSAVVFATTFKRKPNRLHSLLSANSLQRGVDAVNTAVDLGSFCLQNVSEQEQAYSSSLLFHEETGVISFLRKTVALDEFIDAKVELLKFVKTFVNKLEKKVNPYALNIKDICVKLFSQDRSNKVKVETFPLLTQGMSIAAPLEASCSITHFRCKKDFFYKIQYVAVEQRACIHSL</sequence>
<evidence type="ECO:0000313" key="2">
    <source>
        <dbReference type="EMBL" id="CAH3016105.1"/>
    </source>
</evidence>
<proteinExistence type="predicted"/>
<feature type="domain" description="DNA-PKcs N-terminal" evidence="1">
    <location>
        <begin position="104"/>
        <end position="186"/>
    </location>
</feature>
<gene>
    <name evidence="2" type="ORF">PEVE_00025951</name>
</gene>
<dbReference type="InterPro" id="IPR046804">
    <property type="entry name" value="DNA-PKcs_N"/>
</dbReference>
<reference evidence="2 3" key="1">
    <citation type="submission" date="2022-05" db="EMBL/GenBank/DDBJ databases">
        <authorList>
            <consortium name="Genoscope - CEA"/>
            <person name="William W."/>
        </authorList>
    </citation>
    <scope>NUCLEOTIDE SEQUENCE [LARGE SCALE GENOMIC DNA]</scope>
</reference>
<dbReference type="Pfam" id="PF20500">
    <property type="entry name" value="DNA-PKcs_N"/>
    <property type="match status" value="1"/>
</dbReference>
<evidence type="ECO:0000259" key="1">
    <source>
        <dbReference type="Pfam" id="PF20500"/>
    </source>
</evidence>
<comment type="caution">
    <text evidence="2">The sequence shown here is derived from an EMBL/GenBank/DDBJ whole genome shotgun (WGS) entry which is preliminary data.</text>
</comment>
<evidence type="ECO:0000313" key="3">
    <source>
        <dbReference type="Proteomes" id="UP001159427"/>
    </source>
</evidence>
<accession>A0ABN8LG88</accession>
<dbReference type="EMBL" id="CALNXI010000035">
    <property type="protein sequence ID" value="CAH3016105.1"/>
    <property type="molecule type" value="Genomic_DNA"/>
</dbReference>
<protein>
    <recommendedName>
        <fullName evidence="1">DNA-PKcs N-terminal domain-containing protein</fullName>
    </recommendedName>
</protein>